<dbReference type="Gene3D" id="1.20.1640.10">
    <property type="entry name" value="Multidrug efflux transporter AcrB transmembrane domain"/>
    <property type="match status" value="2"/>
</dbReference>
<dbReference type="AlphaFoldDB" id="A0A316FVD2"/>
<dbReference type="RefSeq" id="WP_109588932.1">
    <property type="nucleotide sequence ID" value="NZ_BONA01000014.1"/>
</dbReference>
<comment type="caution">
    <text evidence="9">The sequence shown here is derived from an EMBL/GenBank/DDBJ whole genome shotgun (WGS) entry which is preliminary data.</text>
</comment>
<sequence>MATLLHRLGLASVRHRLLVTIAWLVTLVAVGVGAGTLSGATANSFSIPGQESTTALSLMKERFGEASAGATVQVVFEAPAGQKITDPANAAKVAEIVAGLGRLPGAAAASNPLDPKSPTVSRDQGAAYSSVTYPVQPSEVTDEQREAVTAAVTQARTSGLTVEARGEALSNPADIGGASEILGVVVALIVLALTYGSLIAAGMNLLTAIAGVGIGAAGIVTLTGFTELQSTTPILAVMLGLAVGIDYALFIVTRFRHELRRGLSVEAAAAMSVGTAGAAVATAGLTVVIALAGLSVVGIPFLSEMGVAAAATIVIAVLVAITLVPAILGFIGRRALPRKQRSLPPVAATAPAVTPYPAPAAASTHSAATPAVTSASSADELPVGRGFIRGWARLVSEQRWLSLIGAVAILAVIAIPFFSMKTTLAQRAAEGTTQARAQAIIDTRFGPGISSPLIVLIDGPDAVRFAPQVQKHLTEVLPEGTLVLPPRPDRAGTAALVTVIPTTGPEDARTLDVVHDIRDSVDPADGTRVYVTGSTAISIDVSQKLNDALPVYLGLVVGLAFVLLVLVFRSLLVPVVGVLGFLLTIGAAFGATVAVFQWGWAADAVNAGSTGPILSLAPIIIVGILFGLAMDYQVFLVSRMHEAHAHGAAPRAAIVTGFRQAAPVVIAAATIMFAVFAAFVPEGNDTIKPIAFALAVGIAFDAFIVRMIAVPAALALLGGAAWWLPSWLRWLPELDVEGAALERRPPSVDDNVTPSDQVPAGV</sequence>
<feature type="transmembrane region" description="Helical" evidence="7">
    <location>
        <begin position="205"/>
        <end position="226"/>
    </location>
</feature>
<feature type="transmembrane region" description="Helical" evidence="7">
    <location>
        <begin position="549"/>
        <end position="568"/>
    </location>
</feature>
<keyword evidence="4 7" id="KW-0812">Transmembrane</keyword>
<feature type="transmembrane region" description="Helical" evidence="7">
    <location>
        <begin position="661"/>
        <end position="680"/>
    </location>
</feature>
<feature type="domain" description="SSD" evidence="8">
    <location>
        <begin position="181"/>
        <end position="330"/>
    </location>
</feature>
<gene>
    <name evidence="9" type="ORF">BC793_101578</name>
</gene>
<reference evidence="9 10" key="1">
    <citation type="submission" date="2018-05" db="EMBL/GenBank/DDBJ databases">
        <title>Genomic Encyclopedia of Archaeal and Bacterial Type Strains, Phase II (KMG-II): from individual species to whole genera.</title>
        <authorList>
            <person name="Goeker M."/>
        </authorList>
    </citation>
    <scope>NUCLEOTIDE SEQUENCE [LARGE SCALE GENOMIC DNA]</scope>
    <source>
        <strain evidence="9 10">DSM 45184</strain>
    </source>
</reference>
<organism evidence="9 10">
    <name type="scientific">Actinoplanes xinjiangensis</name>
    <dbReference type="NCBI Taxonomy" id="512350"/>
    <lineage>
        <taxon>Bacteria</taxon>
        <taxon>Bacillati</taxon>
        <taxon>Actinomycetota</taxon>
        <taxon>Actinomycetes</taxon>
        <taxon>Micromonosporales</taxon>
        <taxon>Micromonosporaceae</taxon>
        <taxon>Actinoplanes</taxon>
    </lineage>
</organism>
<evidence type="ECO:0000256" key="6">
    <source>
        <dbReference type="ARBA" id="ARBA00023136"/>
    </source>
</evidence>
<dbReference type="OrthoDB" id="7051771at2"/>
<evidence type="ECO:0000313" key="10">
    <source>
        <dbReference type="Proteomes" id="UP000245697"/>
    </source>
</evidence>
<dbReference type="Pfam" id="PF03176">
    <property type="entry name" value="MMPL"/>
    <property type="match status" value="2"/>
</dbReference>
<feature type="transmembrane region" description="Helical" evidence="7">
    <location>
        <begin position="400"/>
        <end position="418"/>
    </location>
</feature>
<feature type="transmembrane region" description="Helical" evidence="7">
    <location>
        <begin position="307"/>
        <end position="331"/>
    </location>
</feature>
<keyword evidence="3" id="KW-1003">Cell membrane</keyword>
<evidence type="ECO:0000256" key="7">
    <source>
        <dbReference type="SAM" id="Phobius"/>
    </source>
</evidence>
<dbReference type="SUPFAM" id="SSF82866">
    <property type="entry name" value="Multidrug efflux transporter AcrB transmembrane domain"/>
    <property type="match status" value="2"/>
</dbReference>
<feature type="transmembrane region" description="Helical" evidence="7">
    <location>
        <begin position="232"/>
        <end position="252"/>
    </location>
</feature>
<dbReference type="InterPro" id="IPR050545">
    <property type="entry name" value="Mycobact_MmpL"/>
</dbReference>
<feature type="transmembrane region" description="Helical" evidence="7">
    <location>
        <begin position="692"/>
        <end position="724"/>
    </location>
</feature>
<dbReference type="PANTHER" id="PTHR33406:SF11">
    <property type="entry name" value="MEMBRANE PROTEIN SCO6666-RELATED"/>
    <property type="match status" value="1"/>
</dbReference>
<dbReference type="InterPro" id="IPR000731">
    <property type="entry name" value="SSD"/>
</dbReference>
<evidence type="ECO:0000256" key="3">
    <source>
        <dbReference type="ARBA" id="ARBA00022475"/>
    </source>
</evidence>
<name>A0A316FVD2_9ACTN</name>
<keyword evidence="5 7" id="KW-1133">Transmembrane helix</keyword>
<keyword evidence="6 7" id="KW-0472">Membrane</keyword>
<comment type="similarity">
    <text evidence="2">Belongs to the resistance-nodulation-cell division (RND) (TC 2.A.6) family. MmpL subfamily.</text>
</comment>
<evidence type="ECO:0000256" key="5">
    <source>
        <dbReference type="ARBA" id="ARBA00022989"/>
    </source>
</evidence>
<feature type="transmembrane region" description="Helical" evidence="7">
    <location>
        <begin position="612"/>
        <end position="630"/>
    </location>
</feature>
<protein>
    <submittedName>
        <fullName evidence="9">RND superfamily putative drug exporter</fullName>
    </submittedName>
</protein>
<evidence type="ECO:0000256" key="4">
    <source>
        <dbReference type="ARBA" id="ARBA00022692"/>
    </source>
</evidence>
<evidence type="ECO:0000259" key="8">
    <source>
        <dbReference type="PROSITE" id="PS50156"/>
    </source>
</evidence>
<evidence type="ECO:0000256" key="2">
    <source>
        <dbReference type="ARBA" id="ARBA00010157"/>
    </source>
</evidence>
<evidence type="ECO:0000313" key="9">
    <source>
        <dbReference type="EMBL" id="PWK52569.1"/>
    </source>
</evidence>
<dbReference type="EMBL" id="QGGR01000001">
    <property type="protein sequence ID" value="PWK52569.1"/>
    <property type="molecule type" value="Genomic_DNA"/>
</dbReference>
<keyword evidence="10" id="KW-1185">Reference proteome</keyword>
<dbReference type="PROSITE" id="PS50156">
    <property type="entry name" value="SSD"/>
    <property type="match status" value="1"/>
</dbReference>
<feature type="transmembrane region" description="Helical" evidence="7">
    <location>
        <begin position="181"/>
        <end position="198"/>
    </location>
</feature>
<dbReference type="PANTHER" id="PTHR33406">
    <property type="entry name" value="MEMBRANE PROTEIN MJ1562-RELATED"/>
    <property type="match status" value="1"/>
</dbReference>
<feature type="transmembrane region" description="Helical" evidence="7">
    <location>
        <begin position="575"/>
        <end position="600"/>
    </location>
</feature>
<proteinExistence type="inferred from homology"/>
<dbReference type="Proteomes" id="UP000245697">
    <property type="component" value="Unassembled WGS sequence"/>
</dbReference>
<evidence type="ECO:0000256" key="1">
    <source>
        <dbReference type="ARBA" id="ARBA00004651"/>
    </source>
</evidence>
<feature type="transmembrane region" description="Helical" evidence="7">
    <location>
        <begin position="273"/>
        <end position="301"/>
    </location>
</feature>
<comment type="subcellular location">
    <subcellularLocation>
        <location evidence="1">Cell membrane</location>
        <topology evidence="1">Multi-pass membrane protein</topology>
    </subcellularLocation>
</comment>
<dbReference type="GO" id="GO:0005886">
    <property type="term" value="C:plasma membrane"/>
    <property type="evidence" value="ECO:0007669"/>
    <property type="project" value="UniProtKB-SubCell"/>
</dbReference>
<accession>A0A316FVD2</accession>
<dbReference type="InterPro" id="IPR004869">
    <property type="entry name" value="MMPL_dom"/>
</dbReference>